<protein>
    <submittedName>
        <fullName evidence="1">Uncharacterized protein</fullName>
    </submittedName>
</protein>
<accession>A0A6G0TFA2</accession>
<reference evidence="1 2" key="1">
    <citation type="submission" date="2019-08" db="EMBL/GenBank/DDBJ databases">
        <title>The genome of the soybean aphid Biotype 1, its phylome, world population structure and adaptation to the North American continent.</title>
        <authorList>
            <person name="Giordano R."/>
            <person name="Donthu R.K."/>
            <person name="Hernandez A.G."/>
            <person name="Wright C.L."/>
            <person name="Zimin A.V."/>
        </authorList>
    </citation>
    <scope>NUCLEOTIDE SEQUENCE [LARGE SCALE GENOMIC DNA]</scope>
    <source>
        <tissue evidence="1">Whole aphids</tissue>
    </source>
</reference>
<proteinExistence type="predicted"/>
<comment type="caution">
    <text evidence="1">The sequence shown here is derived from an EMBL/GenBank/DDBJ whole genome shotgun (WGS) entry which is preliminary data.</text>
</comment>
<dbReference type="EMBL" id="VYZN01000041">
    <property type="protein sequence ID" value="KAE9531698.1"/>
    <property type="molecule type" value="Genomic_DNA"/>
</dbReference>
<evidence type="ECO:0000313" key="1">
    <source>
        <dbReference type="EMBL" id="KAE9531698.1"/>
    </source>
</evidence>
<dbReference type="OrthoDB" id="10560862at2759"/>
<name>A0A6G0TFA2_APHGL</name>
<dbReference type="AlphaFoldDB" id="A0A6G0TFA2"/>
<keyword evidence="2" id="KW-1185">Reference proteome</keyword>
<organism evidence="1 2">
    <name type="scientific">Aphis glycines</name>
    <name type="common">Soybean aphid</name>
    <dbReference type="NCBI Taxonomy" id="307491"/>
    <lineage>
        <taxon>Eukaryota</taxon>
        <taxon>Metazoa</taxon>
        <taxon>Ecdysozoa</taxon>
        <taxon>Arthropoda</taxon>
        <taxon>Hexapoda</taxon>
        <taxon>Insecta</taxon>
        <taxon>Pterygota</taxon>
        <taxon>Neoptera</taxon>
        <taxon>Paraneoptera</taxon>
        <taxon>Hemiptera</taxon>
        <taxon>Sternorrhyncha</taxon>
        <taxon>Aphidomorpha</taxon>
        <taxon>Aphidoidea</taxon>
        <taxon>Aphididae</taxon>
        <taxon>Aphidini</taxon>
        <taxon>Aphis</taxon>
        <taxon>Aphis</taxon>
    </lineage>
</organism>
<dbReference type="Proteomes" id="UP000475862">
    <property type="component" value="Unassembled WGS sequence"/>
</dbReference>
<evidence type="ECO:0000313" key="2">
    <source>
        <dbReference type="Proteomes" id="UP000475862"/>
    </source>
</evidence>
<gene>
    <name evidence="1" type="ORF">AGLY_010904</name>
</gene>
<sequence length="189" mass="21761">MISSHFPSLVNDDGISSGFLICQNLSIIDSMEVVNKEVTKDRSGAEKNPLINRTDNNPSKNEFIFKNIIQFHREQKWTVDTVEYSGTEQFFSNASTRTEIIDDVRSTCIQLYNLLDDIKNGNVRLQNQNEYHITKSGRVGTVLLYIRGWGGPRTRVAKLMKNLVLNFQLLATYTNIFMNYTYKIICKYS</sequence>